<reference evidence="15" key="1">
    <citation type="journal article" date="2014" name="Int. J. Syst. Evol. Microbiol.">
        <title>Complete genome sequence of Corynebacterium casei LMG S-19264T (=DSM 44701T), isolated from a smear-ripened cheese.</title>
        <authorList>
            <consortium name="US DOE Joint Genome Institute (JGI-PGF)"/>
            <person name="Walter F."/>
            <person name="Albersmeier A."/>
            <person name="Kalinowski J."/>
            <person name="Ruckert C."/>
        </authorList>
    </citation>
    <scope>NUCLEOTIDE SEQUENCE</scope>
    <source>
        <strain evidence="15">JCM 3091</strain>
    </source>
</reference>
<dbReference type="Gene3D" id="3.40.50.300">
    <property type="entry name" value="P-loop containing nucleotide triphosphate hydrolases"/>
    <property type="match status" value="2"/>
</dbReference>
<dbReference type="GO" id="GO:0005694">
    <property type="term" value="C:chromosome"/>
    <property type="evidence" value="ECO:0007669"/>
    <property type="project" value="TreeGrafter"/>
</dbReference>
<dbReference type="AlphaFoldDB" id="A0A8J3FEW1"/>
<keyword evidence="6" id="KW-0067">ATP-binding</keyword>
<evidence type="ECO:0000256" key="5">
    <source>
        <dbReference type="ARBA" id="ARBA00022806"/>
    </source>
</evidence>
<dbReference type="Pfam" id="PF00270">
    <property type="entry name" value="DEAD"/>
    <property type="match status" value="1"/>
</dbReference>
<dbReference type="Pfam" id="PF16124">
    <property type="entry name" value="RecQ_Zn_bind"/>
    <property type="match status" value="1"/>
</dbReference>
<protein>
    <recommendedName>
        <fullName evidence="11">ATP-dependent DNA helicase RecQ</fullName>
        <ecNumber evidence="10">5.6.2.4</ecNumber>
    </recommendedName>
    <alternativeName>
        <fullName evidence="12">DNA 3'-5' helicase RecQ</fullName>
    </alternativeName>
</protein>
<name>A0A8J3FEW1_9ACTN</name>
<keyword evidence="3" id="KW-0547">Nucleotide-binding</keyword>
<keyword evidence="8" id="KW-0413">Isomerase</keyword>
<dbReference type="SMART" id="SM00490">
    <property type="entry name" value="HELICc"/>
    <property type="match status" value="1"/>
</dbReference>
<dbReference type="NCBIfam" id="TIGR00614">
    <property type="entry name" value="recQ_fam"/>
    <property type="match status" value="1"/>
</dbReference>
<evidence type="ECO:0000256" key="12">
    <source>
        <dbReference type="ARBA" id="ARBA00044550"/>
    </source>
</evidence>
<dbReference type="EMBL" id="BMQC01000002">
    <property type="protein sequence ID" value="GGK18605.1"/>
    <property type="molecule type" value="Genomic_DNA"/>
</dbReference>
<dbReference type="InterPro" id="IPR032284">
    <property type="entry name" value="RecQ_Zn-bd"/>
</dbReference>
<evidence type="ECO:0000256" key="6">
    <source>
        <dbReference type="ARBA" id="ARBA00022840"/>
    </source>
</evidence>
<dbReference type="SMART" id="SM00487">
    <property type="entry name" value="DEXDc"/>
    <property type="match status" value="1"/>
</dbReference>
<proteinExistence type="inferred from homology"/>
<dbReference type="GO" id="GO:0006310">
    <property type="term" value="P:DNA recombination"/>
    <property type="evidence" value="ECO:0007669"/>
    <property type="project" value="InterPro"/>
</dbReference>
<dbReference type="GO" id="GO:0016787">
    <property type="term" value="F:hydrolase activity"/>
    <property type="evidence" value="ECO:0007669"/>
    <property type="project" value="UniProtKB-KW"/>
</dbReference>
<gene>
    <name evidence="15" type="primary">recQ</name>
    <name evidence="15" type="ORF">GCM10010124_09020</name>
</gene>
<dbReference type="GO" id="GO:0009378">
    <property type="term" value="F:four-way junction helicase activity"/>
    <property type="evidence" value="ECO:0007669"/>
    <property type="project" value="TreeGrafter"/>
</dbReference>
<evidence type="ECO:0000259" key="13">
    <source>
        <dbReference type="PROSITE" id="PS51192"/>
    </source>
</evidence>
<dbReference type="InterPro" id="IPR014001">
    <property type="entry name" value="Helicase_ATP-bd"/>
</dbReference>
<evidence type="ECO:0000256" key="2">
    <source>
        <dbReference type="ARBA" id="ARBA00022723"/>
    </source>
</evidence>
<dbReference type="InterPro" id="IPR004589">
    <property type="entry name" value="DNA_helicase_ATP-dep_RecQ"/>
</dbReference>
<evidence type="ECO:0000256" key="8">
    <source>
        <dbReference type="ARBA" id="ARBA00023235"/>
    </source>
</evidence>
<evidence type="ECO:0000256" key="9">
    <source>
        <dbReference type="ARBA" id="ARBA00034617"/>
    </source>
</evidence>
<dbReference type="PANTHER" id="PTHR13710">
    <property type="entry name" value="DNA HELICASE RECQ FAMILY MEMBER"/>
    <property type="match status" value="1"/>
</dbReference>
<dbReference type="GO" id="GO:0005737">
    <property type="term" value="C:cytoplasm"/>
    <property type="evidence" value="ECO:0007669"/>
    <property type="project" value="TreeGrafter"/>
</dbReference>
<comment type="catalytic activity">
    <reaction evidence="9">
        <text>Couples ATP hydrolysis with the unwinding of duplex DNA by translocating in the 3'-5' direction.</text>
        <dbReference type="EC" id="5.6.2.4"/>
    </reaction>
</comment>
<keyword evidence="4" id="KW-0378">Hydrolase</keyword>
<dbReference type="GO" id="GO:0005524">
    <property type="term" value="F:ATP binding"/>
    <property type="evidence" value="ECO:0007669"/>
    <property type="project" value="UniProtKB-KW"/>
</dbReference>
<evidence type="ECO:0000256" key="4">
    <source>
        <dbReference type="ARBA" id="ARBA00022801"/>
    </source>
</evidence>
<dbReference type="RefSeq" id="WP_229789343.1">
    <property type="nucleotide sequence ID" value="NZ_BMQC01000002.1"/>
</dbReference>
<dbReference type="GO" id="GO:0043138">
    <property type="term" value="F:3'-5' DNA helicase activity"/>
    <property type="evidence" value="ECO:0007669"/>
    <property type="project" value="UniProtKB-EC"/>
</dbReference>
<dbReference type="Proteomes" id="UP000662200">
    <property type="component" value="Unassembled WGS sequence"/>
</dbReference>
<feature type="domain" description="Helicase ATP-binding" evidence="13">
    <location>
        <begin position="34"/>
        <end position="203"/>
    </location>
</feature>
<evidence type="ECO:0000256" key="10">
    <source>
        <dbReference type="ARBA" id="ARBA00034808"/>
    </source>
</evidence>
<evidence type="ECO:0000313" key="15">
    <source>
        <dbReference type="EMBL" id="GGK18605.1"/>
    </source>
</evidence>
<dbReference type="InterPro" id="IPR027417">
    <property type="entry name" value="P-loop_NTPase"/>
</dbReference>
<dbReference type="GO" id="GO:0046872">
    <property type="term" value="F:metal ion binding"/>
    <property type="evidence" value="ECO:0007669"/>
    <property type="project" value="UniProtKB-KW"/>
</dbReference>
<keyword evidence="7" id="KW-0238">DNA-binding</keyword>
<dbReference type="PROSITE" id="PS51192">
    <property type="entry name" value="HELICASE_ATP_BIND_1"/>
    <property type="match status" value="1"/>
</dbReference>
<dbReference type="CDD" id="cd17920">
    <property type="entry name" value="DEXHc_RecQ"/>
    <property type="match status" value="1"/>
</dbReference>
<dbReference type="PROSITE" id="PS51194">
    <property type="entry name" value="HELICASE_CTER"/>
    <property type="match status" value="1"/>
</dbReference>
<dbReference type="EC" id="5.6.2.4" evidence="10"/>
<dbReference type="InterPro" id="IPR001650">
    <property type="entry name" value="Helicase_C-like"/>
</dbReference>
<evidence type="ECO:0000313" key="16">
    <source>
        <dbReference type="Proteomes" id="UP000662200"/>
    </source>
</evidence>
<dbReference type="PANTHER" id="PTHR13710:SF105">
    <property type="entry name" value="ATP-DEPENDENT DNA HELICASE Q1"/>
    <property type="match status" value="1"/>
</dbReference>
<sequence length="552" mass="59161">MPETPDTADLARLRRTAREVFGWDALRPAQERAMRAVLAGRDALVVMPTGAGKSAIYQVPALLRGGATVVVSPLIALQRDQVAGLADSAAPAAVAVNSDQSEADNAAAVDALRQGEAGYLFLSPEQLTREDVVAAVGRARPTLVVVDEAHCVSTWGHGFRPAYRRIGEAVARWGGPPVLALTATASAPVREDIVAVLGLREPEQVVSGFDRPNLRIWVRRYQSDADKREGVHEWLAALPGAGIVYAATRRDTEQYAAELVARGRTAAAYHAGLPAADRRRVHHAFLDGEIEVVVATTAFGMGIDKPDVRFVVHAHVPDSPDSYYQEVGRAGRDGAPADVVLCYRPEDLGLRRFFAARGVDTDALRALTARLRGAGATTTRALREQLGVGPTKLSGLLNLLGQAGAVTRAARGRVAWADGAVTVDEAVGWAVEAHERRQRLDRSRVEMMQAYAETTSCRRRFLLGYLGEELPAPCGACDTCVSGLAAQAAQERDDVDHPYAAESRVRHAQWGAGTVMHAEEDRITVLFDEVGYKTLALDAVTDNALLRAAASG</sequence>
<keyword evidence="5 15" id="KW-0347">Helicase</keyword>
<dbReference type="GO" id="GO:0003677">
    <property type="term" value="F:DNA binding"/>
    <property type="evidence" value="ECO:0007669"/>
    <property type="project" value="UniProtKB-KW"/>
</dbReference>
<organism evidence="15 16">
    <name type="scientific">Pilimelia terevasa</name>
    <dbReference type="NCBI Taxonomy" id="53372"/>
    <lineage>
        <taxon>Bacteria</taxon>
        <taxon>Bacillati</taxon>
        <taxon>Actinomycetota</taxon>
        <taxon>Actinomycetes</taxon>
        <taxon>Micromonosporales</taxon>
        <taxon>Micromonosporaceae</taxon>
        <taxon>Pilimelia</taxon>
    </lineage>
</organism>
<evidence type="ECO:0000259" key="14">
    <source>
        <dbReference type="PROSITE" id="PS51194"/>
    </source>
</evidence>
<dbReference type="Pfam" id="PF00271">
    <property type="entry name" value="Helicase_C"/>
    <property type="match status" value="1"/>
</dbReference>
<reference evidence="15" key="2">
    <citation type="submission" date="2020-09" db="EMBL/GenBank/DDBJ databases">
        <authorList>
            <person name="Sun Q."/>
            <person name="Ohkuma M."/>
        </authorList>
    </citation>
    <scope>NUCLEOTIDE SEQUENCE</scope>
    <source>
        <strain evidence="15">JCM 3091</strain>
    </source>
</reference>
<dbReference type="GO" id="GO:0006281">
    <property type="term" value="P:DNA repair"/>
    <property type="evidence" value="ECO:0007669"/>
    <property type="project" value="TreeGrafter"/>
</dbReference>
<keyword evidence="2" id="KW-0479">Metal-binding</keyword>
<evidence type="ECO:0000256" key="11">
    <source>
        <dbReference type="ARBA" id="ARBA00044535"/>
    </source>
</evidence>
<evidence type="ECO:0000256" key="1">
    <source>
        <dbReference type="ARBA" id="ARBA00005446"/>
    </source>
</evidence>
<accession>A0A8J3FEW1</accession>
<comment type="caution">
    <text evidence="15">The sequence shown here is derived from an EMBL/GenBank/DDBJ whole genome shotgun (WGS) entry which is preliminary data.</text>
</comment>
<evidence type="ECO:0000256" key="3">
    <source>
        <dbReference type="ARBA" id="ARBA00022741"/>
    </source>
</evidence>
<feature type="domain" description="Helicase C-terminal" evidence="14">
    <location>
        <begin position="230"/>
        <end position="386"/>
    </location>
</feature>
<comment type="similarity">
    <text evidence="1">Belongs to the helicase family. RecQ subfamily.</text>
</comment>
<dbReference type="SUPFAM" id="SSF52540">
    <property type="entry name" value="P-loop containing nucleoside triphosphate hydrolases"/>
    <property type="match status" value="1"/>
</dbReference>
<dbReference type="InterPro" id="IPR011545">
    <property type="entry name" value="DEAD/DEAH_box_helicase_dom"/>
</dbReference>
<evidence type="ECO:0000256" key="7">
    <source>
        <dbReference type="ARBA" id="ARBA00023125"/>
    </source>
</evidence>
<keyword evidence="16" id="KW-1185">Reference proteome</keyword>